<keyword evidence="9" id="KW-1185">Reference proteome</keyword>
<keyword evidence="5" id="KW-0175">Coiled coil</keyword>
<organism evidence="8 9">
    <name type="scientific">Clostridium thermosuccinogenes</name>
    <dbReference type="NCBI Taxonomy" id="84032"/>
    <lineage>
        <taxon>Bacteria</taxon>
        <taxon>Bacillati</taxon>
        <taxon>Bacillota</taxon>
        <taxon>Clostridia</taxon>
        <taxon>Eubacteriales</taxon>
        <taxon>Clostridiaceae</taxon>
        <taxon>Clostridium</taxon>
    </lineage>
</organism>
<dbReference type="NCBIfam" id="NF009446">
    <property type="entry name" value="PRK12804.1"/>
    <property type="match status" value="1"/>
</dbReference>
<dbReference type="PANTHER" id="PTHR42792">
    <property type="entry name" value="FLAGELLIN"/>
    <property type="match status" value="1"/>
</dbReference>
<feature type="coiled-coil region" evidence="5">
    <location>
        <begin position="101"/>
        <end position="128"/>
    </location>
</feature>
<dbReference type="GO" id="GO:0005198">
    <property type="term" value="F:structural molecule activity"/>
    <property type="evidence" value="ECO:0007669"/>
    <property type="project" value="UniProtKB-UniRule"/>
</dbReference>
<reference evidence="9" key="1">
    <citation type="submission" date="2017-06" db="EMBL/GenBank/DDBJ databases">
        <title>Investigating the central metabolism of Clostridium thermosuccinogenes.</title>
        <authorList>
            <person name="Koendjbiharie J.G."/>
            <person name="Van Kranenburg R."/>
            <person name="Vriesendorp B."/>
        </authorList>
    </citation>
    <scope>NUCLEOTIDE SEQUENCE [LARGE SCALE GENOMIC DNA]</scope>
    <source>
        <strain evidence="9">DSM 5806</strain>
    </source>
</reference>
<keyword evidence="4" id="KW-0964">Secreted</keyword>
<evidence type="ECO:0000256" key="5">
    <source>
        <dbReference type="SAM" id="Coils"/>
    </source>
</evidence>
<evidence type="ECO:0000256" key="4">
    <source>
        <dbReference type="RuleBase" id="RU362073"/>
    </source>
</evidence>
<dbReference type="OrthoDB" id="9796789at2"/>
<evidence type="ECO:0000259" key="6">
    <source>
        <dbReference type="Pfam" id="PF00669"/>
    </source>
</evidence>
<sequence>MIINHNLLAMNAHRQLSINSNAQTKSLEKLSSGYRINRAGDDAAGLAISEKMRSQIRGLNQASRNAQDGISLIQTAEGALNETHEILQRMRELVVQAGNTGTNDTNDLKKIQDEIDALQKELGGISGDSGISDRTQFNGKALLNGSVTTGFTFQIGANSGQQVSLTISSMSVASLGVGAGSIAVASFATDSTAFNTQLKAIDDAIEKVSTQRSALGAMQNRLEHTIKNLDNAAENLQAAESRIRDVDMAKEMMEYTKQSILNQAATAMLAQANQVPQNVLQLLR</sequence>
<dbReference type="Gene3D" id="1.20.1330.10">
    <property type="entry name" value="f41 fragment of flagellin, N-terminal domain"/>
    <property type="match status" value="1"/>
</dbReference>
<keyword evidence="3 4" id="KW-0975">Bacterial flagellum</keyword>
<dbReference type="InterPro" id="IPR001492">
    <property type="entry name" value="Flagellin"/>
</dbReference>
<comment type="caution">
    <text evidence="8">The sequence shown here is derived from an EMBL/GenBank/DDBJ whole genome shotgun (WGS) entry which is preliminary data.</text>
</comment>
<dbReference type="PANTHER" id="PTHR42792:SF2">
    <property type="entry name" value="FLAGELLIN"/>
    <property type="match status" value="1"/>
</dbReference>
<comment type="similarity">
    <text evidence="1 4">Belongs to the bacterial flagellin family.</text>
</comment>
<dbReference type="Proteomes" id="UP000236151">
    <property type="component" value="Unassembled WGS sequence"/>
</dbReference>
<dbReference type="GO" id="GO:0005576">
    <property type="term" value="C:extracellular region"/>
    <property type="evidence" value="ECO:0007669"/>
    <property type="project" value="UniProtKB-SubCell"/>
</dbReference>
<keyword evidence="8" id="KW-0969">Cilium</keyword>
<evidence type="ECO:0000259" key="7">
    <source>
        <dbReference type="Pfam" id="PF00700"/>
    </source>
</evidence>
<dbReference type="AlphaFoldDB" id="A0A2K2FQD3"/>
<protein>
    <recommendedName>
        <fullName evidence="2 4">Flagellin</fullName>
    </recommendedName>
</protein>
<dbReference type="RefSeq" id="WP_103080377.1">
    <property type="nucleotide sequence ID" value="NZ_CP021850.1"/>
</dbReference>
<dbReference type="PRINTS" id="PR00207">
    <property type="entry name" value="FLAGELLIN"/>
</dbReference>
<evidence type="ECO:0000256" key="3">
    <source>
        <dbReference type="ARBA" id="ARBA00023143"/>
    </source>
</evidence>
<keyword evidence="8" id="KW-0966">Cell projection</keyword>
<gene>
    <name evidence="8" type="ORF">CDQ84_03720</name>
</gene>
<keyword evidence="8" id="KW-0282">Flagellum</keyword>
<feature type="domain" description="Flagellin N-terminal" evidence="6">
    <location>
        <begin position="3"/>
        <end position="148"/>
    </location>
</feature>
<comment type="subcellular location">
    <subcellularLocation>
        <location evidence="4">Secreted</location>
    </subcellularLocation>
    <subcellularLocation>
        <location evidence="4">Bacterial flagellum</location>
    </subcellularLocation>
</comment>
<feature type="domain" description="Flagellin C-terminal" evidence="7">
    <location>
        <begin position="198"/>
        <end position="283"/>
    </location>
</feature>
<dbReference type="Pfam" id="PF00669">
    <property type="entry name" value="Flagellin_N"/>
    <property type="match status" value="1"/>
</dbReference>
<dbReference type="InterPro" id="IPR042187">
    <property type="entry name" value="Flagellin_C_sub2"/>
</dbReference>
<comment type="function">
    <text evidence="4">Flagellin is the subunit protein which polymerizes to form the filaments of bacterial flagella.</text>
</comment>
<dbReference type="EMBL" id="NIOJ01000005">
    <property type="protein sequence ID" value="PNU00995.1"/>
    <property type="molecule type" value="Genomic_DNA"/>
</dbReference>
<name>A0A2K2FQD3_9CLOT</name>
<evidence type="ECO:0000313" key="9">
    <source>
        <dbReference type="Proteomes" id="UP000236151"/>
    </source>
</evidence>
<evidence type="ECO:0000256" key="1">
    <source>
        <dbReference type="ARBA" id="ARBA00005709"/>
    </source>
</evidence>
<dbReference type="Pfam" id="PF00700">
    <property type="entry name" value="Flagellin_C"/>
    <property type="match status" value="1"/>
</dbReference>
<evidence type="ECO:0000313" key="8">
    <source>
        <dbReference type="EMBL" id="PNU00995.1"/>
    </source>
</evidence>
<dbReference type="GO" id="GO:0009288">
    <property type="term" value="C:bacterial-type flagellum"/>
    <property type="evidence" value="ECO:0007669"/>
    <property type="project" value="UniProtKB-SubCell"/>
</dbReference>
<dbReference type="Gene3D" id="6.10.10.10">
    <property type="entry name" value="Flagellar export chaperone, C-terminal domain"/>
    <property type="match status" value="1"/>
</dbReference>
<feature type="coiled-coil region" evidence="5">
    <location>
        <begin position="215"/>
        <end position="249"/>
    </location>
</feature>
<accession>A0A2K2FQD3</accession>
<dbReference type="InterPro" id="IPR046358">
    <property type="entry name" value="Flagellin_C"/>
</dbReference>
<dbReference type="InterPro" id="IPR001029">
    <property type="entry name" value="Flagellin_N"/>
</dbReference>
<dbReference type="SUPFAM" id="SSF64518">
    <property type="entry name" value="Phase 1 flagellin"/>
    <property type="match status" value="1"/>
</dbReference>
<proteinExistence type="inferred from homology"/>
<dbReference type="KEGG" id="cthd:CDO33_00660"/>
<evidence type="ECO:0000256" key="2">
    <source>
        <dbReference type="ARBA" id="ARBA00020110"/>
    </source>
</evidence>